<proteinExistence type="predicted"/>
<dbReference type="RefSeq" id="WP_263514168.1">
    <property type="nucleotide sequence ID" value="NZ_CP099556.1"/>
</dbReference>
<dbReference type="EMBL" id="CP099556">
    <property type="protein sequence ID" value="UYF42554.1"/>
    <property type="molecule type" value="Genomic_DNA"/>
</dbReference>
<dbReference type="Gene3D" id="1.10.260.40">
    <property type="entry name" value="lambda repressor-like DNA-binding domains"/>
    <property type="match status" value="1"/>
</dbReference>
<dbReference type="GO" id="GO:0003677">
    <property type="term" value="F:DNA binding"/>
    <property type="evidence" value="ECO:0007669"/>
    <property type="project" value="InterPro"/>
</dbReference>
<evidence type="ECO:0008006" key="3">
    <source>
        <dbReference type="Google" id="ProtNLM"/>
    </source>
</evidence>
<gene>
    <name evidence="1" type="ORF">NGX11_06480</name>
</gene>
<dbReference type="Proteomes" id="UP001164100">
    <property type="component" value="Chromosome"/>
</dbReference>
<name>A0AA46NL95_9BACT</name>
<evidence type="ECO:0000313" key="1">
    <source>
        <dbReference type="EMBL" id="UYF42554.1"/>
    </source>
</evidence>
<accession>A0AA46NL95</accession>
<organism evidence="1 2">
    <name type="scientific">Aliarcobacter cryaerophilus</name>
    <dbReference type="NCBI Taxonomy" id="28198"/>
    <lineage>
        <taxon>Bacteria</taxon>
        <taxon>Pseudomonadati</taxon>
        <taxon>Campylobacterota</taxon>
        <taxon>Epsilonproteobacteria</taxon>
        <taxon>Campylobacterales</taxon>
        <taxon>Arcobacteraceae</taxon>
        <taxon>Aliarcobacter</taxon>
    </lineage>
</organism>
<reference evidence="1" key="1">
    <citation type="journal article" date="2022" name="Front. Microbiol.">
        <title>Species classification and novel plasmid identifications in Arcobacter cryaerophilus and Arcobacter cryaerophilus-like organisms.</title>
        <authorList>
            <person name="Zhou G."/>
            <person name="Wang M."/>
            <person name="Wang H."/>
            <person name="Chen X."/>
            <person name="Gu Y."/>
            <person name="Shao Z."/>
            <person name="Zhang J."/>
            <person name="Zhang M."/>
        </authorList>
    </citation>
    <scope>NUCLEOTIDE SEQUENCE</scope>
    <source>
        <strain evidence="1">ICDCAC48</strain>
    </source>
</reference>
<evidence type="ECO:0000313" key="2">
    <source>
        <dbReference type="Proteomes" id="UP001164100"/>
    </source>
</evidence>
<dbReference type="AlphaFoldDB" id="A0AA46NL95"/>
<sequence>MPHSINEAERILDKIMLYFSVVNYSELAKKIGVAQQNISKWKSRNSVNAIKIKCRELGIYNEIFGDFNSKSQYIGSITNSNISQNKIENQQIKEICNIDKIIDIDEATLSLFKEIYLKAKDRDKIKDFRIYLMEFNI</sequence>
<dbReference type="InterPro" id="IPR010982">
    <property type="entry name" value="Lambda_DNA-bd_dom_sf"/>
</dbReference>
<protein>
    <recommendedName>
        <fullName evidence="3">Bacteriophage CI repressor</fullName>
    </recommendedName>
</protein>